<reference evidence="1" key="1">
    <citation type="journal article" date="2022" name="Int. J. Mol. Sci.">
        <title>Draft Genome of Tanacetum Coccineum: Genomic Comparison of Closely Related Tanacetum-Family Plants.</title>
        <authorList>
            <person name="Yamashiro T."/>
            <person name="Shiraishi A."/>
            <person name="Nakayama K."/>
            <person name="Satake H."/>
        </authorList>
    </citation>
    <scope>NUCLEOTIDE SEQUENCE</scope>
</reference>
<evidence type="ECO:0000313" key="2">
    <source>
        <dbReference type="Proteomes" id="UP001151760"/>
    </source>
</evidence>
<dbReference type="PANTHER" id="PTHR33067:SF9">
    <property type="entry name" value="RNA-DIRECTED DNA POLYMERASE"/>
    <property type="match status" value="1"/>
</dbReference>
<protein>
    <recommendedName>
        <fullName evidence="3">Reverse transcriptase domain-containing protein</fullName>
    </recommendedName>
</protein>
<dbReference type="Proteomes" id="UP001151760">
    <property type="component" value="Unassembled WGS sequence"/>
</dbReference>
<name>A0ABQ4Y1Y6_9ASTR</name>
<organism evidence="1 2">
    <name type="scientific">Tanacetum coccineum</name>
    <dbReference type="NCBI Taxonomy" id="301880"/>
    <lineage>
        <taxon>Eukaryota</taxon>
        <taxon>Viridiplantae</taxon>
        <taxon>Streptophyta</taxon>
        <taxon>Embryophyta</taxon>
        <taxon>Tracheophyta</taxon>
        <taxon>Spermatophyta</taxon>
        <taxon>Magnoliopsida</taxon>
        <taxon>eudicotyledons</taxon>
        <taxon>Gunneridae</taxon>
        <taxon>Pentapetalae</taxon>
        <taxon>asterids</taxon>
        <taxon>campanulids</taxon>
        <taxon>Asterales</taxon>
        <taxon>Asteraceae</taxon>
        <taxon>Asteroideae</taxon>
        <taxon>Anthemideae</taxon>
        <taxon>Anthemidinae</taxon>
        <taxon>Tanacetum</taxon>
    </lineage>
</organism>
<accession>A0ABQ4Y1Y6</accession>
<proteinExistence type="predicted"/>
<comment type="caution">
    <text evidence="1">The sequence shown here is derived from an EMBL/GenBank/DDBJ whole genome shotgun (WGS) entry which is preliminary data.</text>
</comment>
<sequence>MPKQAKFQKGLLSNKTRLEEAYTVTMNERCSAVLLNKLPSKEKDPESLTIPYDIGHLHIDNALADLGMYLNKKITLRVGNEEVIFDVDQSIKRPPTEDDECYGIDFLDPTIHSKTQELLEDDQLDSFLVSNLEESVDLSDLESCNKTDECRTLLKAT</sequence>
<gene>
    <name evidence="1" type="ORF">Tco_0704202</name>
</gene>
<evidence type="ECO:0000313" key="1">
    <source>
        <dbReference type="EMBL" id="GJS71361.1"/>
    </source>
</evidence>
<evidence type="ECO:0008006" key="3">
    <source>
        <dbReference type="Google" id="ProtNLM"/>
    </source>
</evidence>
<reference evidence="1" key="2">
    <citation type="submission" date="2022-01" db="EMBL/GenBank/DDBJ databases">
        <authorList>
            <person name="Yamashiro T."/>
            <person name="Shiraishi A."/>
            <person name="Satake H."/>
            <person name="Nakayama K."/>
        </authorList>
    </citation>
    <scope>NUCLEOTIDE SEQUENCE</scope>
</reference>
<dbReference type="EMBL" id="BQNB010010001">
    <property type="protein sequence ID" value="GJS71361.1"/>
    <property type="molecule type" value="Genomic_DNA"/>
</dbReference>
<keyword evidence="2" id="KW-1185">Reference proteome</keyword>
<dbReference type="PANTHER" id="PTHR33067">
    <property type="entry name" value="RNA-DIRECTED DNA POLYMERASE-RELATED"/>
    <property type="match status" value="1"/>
</dbReference>